<dbReference type="OrthoDB" id="9828546at2"/>
<dbReference type="EMBL" id="NBIU01000038">
    <property type="protein sequence ID" value="PZT47377.1"/>
    <property type="molecule type" value="Genomic_DNA"/>
</dbReference>
<reference evidence="2 3" key="1">
    <citation type="submission" date="2017-03" db="EMBL/GenBank/DDBJ databases">
        <title>Genomic and clinical evidence uncovers the enterohepatic species Helicobacter valdiviensis as a potential human intestinal pathogen.</title>
        <authorList>
            <person name="Fresia P."/>
            <person name="Jara R."/>
            <person name="Sierra R."/>
            <person name="Ferres I."/>
            <person name="Greif G."/>
            <person name="Iraola G."/>
            <person name="Collado L."/>
        </authorList>
    </citation>
    <scope>NUCLEOTIDE SEQUENCE [LARGE SCALE GENOMIC DNA]</scope>
    <source>
        <strain evidence="2 3">WBE14</strain>
    </source>
</reference>
<name>A0A2W6MS70_9HELI</name>
<comment type="caution">
    <text evidence="2">The sequence shown here is derived from an EMBL/GenBank/DDBJ whole genome shotgun (WGS) entry which is preliminary data.</text>
</comment>
<feature type="transmembrane region" description="Helical" evidence="1">
    <location>
        <begin position="21"/>
        <end position="42"/>
    </location>
</feature>
<dbReference type="AlphaFoldDB" id="A0A2W6MS70"/>
<sequence length="230" mass="26950">MRKFSTFRAFLRLKLKNIEFKTRDIVVPCVIYGVCCLSIIFLPPNLLEIYPALEEFVKLFEFLPVVRLIAQKSYAGDLAQFYLLYMMVIGFLCVLWVFGKLTCKIVKLKLHPYSSEVKSAKHLRYYLITTHKINLRLWLAFVGAFLIYVFYNSLFIMGELIAIGRRSNHFIDNAFEMLFFMIHPLMFIFGNFGVLFLVAMIVGIIIDWIKIKRGKLKPTSLFDPKEVFKL</sequence>
<keyword evidence="1" id="KW-0472">Membrane</keyword>
<evidence type="ECO:0000313" key="2">
    <source>
        <dbReference type="EMBL" id="PZT47377.1"/>
    </source>
</evidence>
<accession>A0A2W6MS70</accession>
<evidence type="ECO:0000256" key="1">
    <source>
        <dbReference type="SAM" id="Phobius"/>
    </source>
</evidence>
<feature type="transmembrane region" description="Helical" evidence="1">
    <location>
        <begin position="137"/>
        <end position="157"/>
    </location>
</feature>
<feature type="transmembrane region" description="Helical" evidence="1">
    <location>
        <begin position="81"/>
        <end position="99"/>
    </location>
</feature>
<dbReference type="Proteomes" id="UP000249746">
    <property type="component" value="Unassembled WGS sequence"/>
</dbReference>
<keyword evidence="1" id="KW-1133">Transmembrane helix</keyword>
<keyword evidence="1" id="KW-0812">Transmembrane</keyword>
<protein>
    <submittedName>
        <fullName evidence="2">Uncharacterized protein</fullName>
    </submittedName>
</protein>
<proteinExistence type="predicted"/>
<organism evidence="2 3">
    <name type="scientific">Helicobacter valdiviensis</name>
    <dbReference type="NCBI Taxonomy" id="1458358"/>
    <lineage>
        <taxon>Bacteria</taxon>
        <taxon>Pseudomonadati</taxon>
        <taxon>Campylobacterota</taxon>
        <taxon>Epsilonproteobacteria</taxon>
        <taxon>Campylobacterales</taxon>
        <taxon>Helicobacteraceae</taxon>
        <taxon>Helicobacter</taxon>
    </lineage>
</organism>
<gene>
    <name evidence="2" type="ORF">B6S12_09415</name>
</gene>
<dbReference type="RefSeq" id="WP_111230544.1">
    <property type="nucleotide sequence ID" value="NZ_NBIU01000038.1"/>
</dbReference>
<evidence type="ECO:0000313" key="3">
    <source>
        <dbReference type="Proteomes" id="UP000249746"/>
    </source>
</evidence>
<keyword evidence="3" id="KW-1185">Reference proteome</keyword>
<feature type="transmembrane region" description="Helical" evidence="1">
    <location>
        <begin position="177"/>
        <end position="206"/>
    </location>
</feature>